<proteinExistence type="predicted"/>
<evidence type="ECO:0000313" key="1">
    <source>
        <dbReference type="EMBL" id="AIR84879.1"/>
    </source>
</evidence>
<organism evidence="1 2">
    <name type="scientific">Pantoea rwandensis</name>
    <dbReference type="NCBI Taxonomy" id="1076550"/>
    <lineage>
        <taxon>Bacteria</taxon>
        <taxon>Pseudomonadati</taxon>
        <taxon>Pseudomonadota</taxon>
        <taxon>Gammaproteobacteria</taxon>
        <taxon>Enterobacterales</taxon>
        <taxon>Erwiniaceae</taxon>
        <taxon>Pantoea</taxon>
    </lineage>
</organism>
<keyword evidence="2" id="KW-1185">Reference proteome</keyword>
<dbReference type="EMBL" id="CP009454">
    <property type="protein sequence ID" value="AIR84879.1"/>
    <property type="molecule type" value="Genomic_DNA"/>
</dbReference>
<dbReference type="Proteomes" id="UP000029495">
    <property type="component" value="Chromosome"/>
</dbReference>
<gene>
    <name evidence="1" type="ORF">LH22_05135</name>
</gene>
<name>A0ABM5RG45_9GAMM</name>
<accession>A0ABM5RG45</accession>
<protein>
    <submittedName>
        <fullName evidence="1">Uncharacterized protein</fullName>
    </submittedName>
</protein>
<sequence>MSYDFGIILSVLGLACAVPALLYALRVTIRILISFLWPQQNIEVNYTNKDGEKFRKKIKINKNDQIFRALDEIAKNEKVGKTHHG</sequence>
<evidence type="ECO:0000313" key="2">
    <source>
        <dbReference type="Proteomes" id="UP000029495"/>
    </source>
</evidence>
<reference evidence="1 2" key="1">
    <citation type="submission" date="2014-09" db="EMBL/GenBank/DDBJ databases">
        <authorList>
            <person name="Chan K.-G."/>
        </authorList>
    </citation>
    <scope>NUCLEOTIDE SEQUENCE [LARGE SCALE GENOMIC DNA]</scope>
    <source>
        <strain evidence="1 2">ND04</strain>
    </source>
</reference>
<dbReference type="RefSeq" id="WP_038644593.1">
    <property type="nucleotide sequence ID" value="NZ_CP009454.1"/>
</dbReference>